<keyword evidence="7 9" id="KW-0408">Iron</keyword>
<dbReference type="OrthoDB" id="2789670at2759"/>
<protein>
    <submittedName>
        <fullName evidence="11">O-methylsterigmatocystin oxidoreductase</fullName>
    </submittedName>
</protein>
<proteinExistence type="inferred from homology"/>
<dbReference type="STRING" id="230819.A0A5C3KKN9"/>
<dbReference type="Pfam" id="PF00067">
    <property type="entry name" value="p450"/>
    <property type="match status" value="1"/>
</dbReference>
<evidence type="ECO:0000256" key="3">
    <source>
        <dbReference type="ARBA" id="ARBA00010617"/>
    </source>
</evidence>
<comment type="cofactor">
    <cofactor evidence="1 9">
        <name>heme</name>
        <dbReference type="ChEBI" id="CHEBI:30413"/>
    </cofactor>
</comment>
<dbReference type="InterPro" id="IPR002401">
    <property type="entry name" value="Cyt_P450_E_grp-I"/>
</dbReference>
<dbReference type="Proteomes" id="UP000307440">
    <property type="component" value="Unassembled WGS sequence"/>
</dbReference>
<name>A0A5C3KKN9_COPMA</name>
<evidence type="ECO:0000256" key="1">
    <source>
        <dbReference type="ARBA" id="ARBA00001971"/>
    </source>
</evidence>
<keyword evidence="12" id="KW-1185">Reference proteome</keyword>
<sequence>MIPTLSAVLGIVLAAVVLVRLKRNRSVLPLPPGPKPLPIFGNLFDIPKLNAWEKYRKMCRENGGMVYLTFFGHGLLVLGTAEMANDLLDKSSAEFSDRPPSVIRKMVEMDWVWGLLNYGNEWRDRRRMFHQHVGKSGLLQYHAIFYDERDKLLRELAQAPDQFRHLFRMFFGKSIMRMSYGVNDDEWNKNLILESEQLFRDFTEVTRPGRLWVSTLPSLKHIPGWLPGAGFQRRLAELTKISRHVLNSPFQKAMDDLNNPDKIKGPSMAASFIENSLDDPSKQLDARSVCAQAYLAGIDSTVTAATGLVIALAKYPHVQQNGLEEIESIVGTGILPTLQDRDSLPYIQAIVRELTRWHVVAPLAVPHVSSVDTEYKGYFIPKGTIVFANVWSYLHNPEVFPDPKEFKPERFLKDGLLDTELMEKASVGFGFGRRICPGRFMSDELMFILVTSLICGFKISSAKDANGDDIPLDLKIQATSSIATPAPFECHIEARPLPNLWESQD</sequence>
<feature type="binding site" description="axial binding residue" evidence="9">
    <location>
        <position position="436"/>
    </location>
    <ligand>
        <name>heme</name>
        <dbReference type="ChEBI" id="CHEBI:30413"/>
    </ligand>
    <ligandPart>
        <name>Fe</name>
        <dbReference type="ChEBI" id="CHEBI:18248"/>
    </ligandPart>
</feature>
<dbReference type="GO" id="GO:0004497">
    <property type="term" value="F:monooxygenase activity"/>
    <property type="evidence" value="ECO:0007669"/>
    <property type="project" value="UniProtKB-KW"/>
</dbReference>
<dbReference type="SUPFAM" id="SSF48264">
    <property type="entry name" value="Cytochrome P450"/>
    <property type="match status" value="1"/>
</dbReference>
<evidence type="ECO:0000256" key="2">
    <source>
        <dbReference type="ARBA" id="ARBA00005179"/>
    </source>
</evidence>
<gene>
    <name evidence="11" type="ORF">FA15DRAFT_123323</name>
</gene>
<organism evidence="11 12">
    <name type="scientific">Coprinopsis marcescibilis</name>
    <name type="common">Agaric fungus</name>
    <name type="synonym">Psathyrella marcescibilis</name>
    <dbReference type="NCBI Taxonomy" id="230819"/>
    <lineage>
        <taxon>Eukaryota</taxon>
        <taxon>Fungi</taxon>
        <taxon>Dikarya</taxon>
        <taxon>Basidiomycota</taxon>
        <taxon>Agaricomycotina</taxon>
        <taxon>Agaricomycetes</taxon>
        <taxon>Agaricomycetidae</taxon>
        <taxon>Agaricales</taxon>
        <taxon>Agaricineae</taxon>
        <taxon>Psathyrellaceae</taxon>
        <taxon>Coprinopsis</taxon>
    </lineage>
</organism>
<dbReference type="Gene3D" id="1.10.630.10">
    <property type="entry name" value="Cytochrome P450"/>
    <property type="match status" value="1"/>
</dbReference>
<dbReference type="EMBL" id="ML210297">
    <property type="protein sequence ID" value="TFK20507.1"/>
    <property type="molecule type" value="Genomic_DNA"/>
</dbReference>
<dbReference type="InterPro" id="IPR001128">
    <property type="entry name" value="Cyt_P450"/>
</dbReference>
<comment type="similarity">
    <text evidence="3 10">Belongs to the cytochrome P450 family.</text>
</comment>
<evidence type="ECO:0000256" key="4">
    <source>
        <dbReference type="ARBA" id="ARBA00022617"/>
    </source>
</evidence>
<evidence type="ECO:0000256" key="10">
    <source>
        <dbReference type="RuleBase" id="RU000461"/>
    </source>
</evidence>
<dbReference type="InterPro" id="IPR050364">
    <property type="entry name" value="Cytochrome_P450_fung"/>
</dbReference>
<evidence type="ECO:0000256" key="9">
    <source>
        <dbReference type="PIRSR" id="PIRSR602401-1"/>
    </source>
</evidence>
<evidence type="ECO:0000256" key="6">
    <source>
        <dbReference type="ARBA" id="ARBA00023002"/>
    </source>
</evidence>
<comment type="pathway">
    <text evidence="2">Secondary metabolite biosynthesis.</text>
</comment>
<reference evidence="11 12" key="1">
    <citation type="journal article" date="2019" name="Nat. Ecol. Evol.">
        <title>Megaphylogeny resolves global patterns of mushroom evolution.</title>
        <authorList>
            <person name="Varga T."/>
            <person name="Krizsan K."/>
            <person name="Foldi C."/>
            <person name="Dima B."/>
            <person name="Sanchez-Garcia M."/>
            <person name="Sanchez-Ramirez S."/>
            <person name="Szollosi G.J."/>
            <person name="Szarkandi J.G."/>
            <person name="Papp V."/>
            <person name="Albert L."/>
            <person name="Andreopoulos W."/>
            <person name="Angelini C."/>
            <person name="Antonin V."/>
            <person name="Barry K.W."/>
            <person name="Bougher N.L."/>
            <person name="Buchanan P."/>
            <person name="Buyck B."/>
            <person name="Bense V."/>
            <person name="Catcheside P."/>
            <person name="Chovatia M."/>
            <person name="Cooper J."/>
            <person name="Damon W."/>
            <person name="Desjardin D."/>
            <person name="Finy P."/>
            <person name="Geml J."/>
            <person name="Haridas S."/>
            <person name="Hughes K."/>
            <person name="Justo A."/>
            <person name="Karasinski D."/>
            <person name="Kautmanova I."/>
            <person name="Kiss B."/>
            <person name="Kocsube S."/>
            <person name="Kotiranta H."/>
            <person name="LaButti K.M."/>
            <person name="Lechner B.E."/>
            <person name="Liimatainen K."/>
            <person name="Lipzen A."/>
            <person name="Lukacs Z."/>
            <person name="Mihaltcheva S."/>
            <person name="Morgado L.N."/>
            <person name="Niskanen T."/>
            <person name="Noordeloos M.E."/>
            <person name="Ohm R.A."/>
            <person name="Ortiz-Santana B."/>
            <person name="Ovrebo C."/>
            <person name="Racz N."/>
            <person name="Riley R."/>
            <person name="Savchenko A."/>
            <person name="Shiryaev A."/>
            <person name="Soop K."/>
            <person name="Spirin V."/>
            <person name="Szebenyi C."/>
            <person name="Tomsovsky M."/>
            <person name="Tulloss R.E."/>
            <person name="Uehling J."/>
            <person name="Grigoriev I.V."/>
            <person name="Vagvolgyi C."/>
            <person name="Papp T."/>
            <person name="Martin F.M."/>
            <person name="Miettinen O."/>
            <person name="Hibbett D.S."/>
            <person name="Nagy L.G."/>
        </authorList>
    </citation>
    <scope>NUCLEOTIDE SEQUENCE [LARGE SCALE GENOMIC DNA]</scope>
    <source>
        <strain evidence="11 12">CBS 121175</strain>
    </source>
</reference>
<dbReference type="PANTHER" id="PTHR46300:SF7">
    <property type="entry name" value="P450, PUTATIVE (EUROFUNG)-RELATED"/>
    <property type="match status" value="1"/>
</dbReference>
<dbReference type="PANTHER" id="PTHR46300">
    <property type="entry name" value="P450, PUTATIVE (EUROFUNG)-RELATED-RELATED"/>
    <property type="match status" value="1"/>
</dbReference>
<evidence type="ECO:0000313" key="12">
    <source>
        <dbReference type="Proteomes" id="UP000307440"/>
    </source>
</evidence>
<keyword evidence="8 10" id="KW-0503">Monooxygenase</keyword>
<dbReference type="GO" id="GO:0016705">
    <property type="term" value="F:oxidoreductase activity, acting on paired donors, with incorporation or reduction of molecular oxygen"/>
    <property type="evidence" value="ECO:0007669"/>
    <property type="project" value="InterPro"/>
</dbReference>
<evidence type="ECO:0000313" key="11">
    <source>
        <dbReference type="EMBL" id="TFK20507.1"/>
    </source>
</evidence>
<dbReference type="AlphaFoldDB" id="A0A5C3KKN9"/>
<keyword evidence="6 10" id="KW-0560">Oxidoreductase</keyword>
<dbReference type="GO" id="GO:0005506">
    <property type="term" value="F:iron ion binding"/>
    <property type="evidence" value="ECO:0007669"/>
    <property type="project" value="InterPro"/>
</dbReference>
<dbReference type="GO" id="GO:0020037">
    <property type="term" value="F:heme binding"/>
    <property type="evidence" value="ECO:0007669"/>
    <property type="project" value="InterPro"/>
</dbReference>
<keyword evidence="5 9" id="KW-0479">Metal-binding</keyword>
<accession>A0A5C3KKN9</accession>
<dbReference type="PRINTS" id="PR00463">
    <property type="entry name" value="EP450I"/>
</dbReference>
<keyword evidence="4 9" id="KW-0349">Heme</keyword>
<dbReference type="PROSITE" id="PS00086">
    <property type="entry name" value="CYTOCHROME_P450"/>
    <property type="match status" value="1"/>
</dbReference>
<dbReference type="InterPro" id="IPR036396">
    <property type="entry name" value="Cyt_P450_sf"/>
</dbReference>
<evidence type="ECO:0000256" key="7">
    <source>
        <dbReference type="ARBA" id="ARBA00023004"/>
    </source>
</evidence>
<dbReference type="CDD" id="cd11065">
    <property type="entry name" value="CYP64-like"/>
    <property type="match status" value="1"/>
</dbReference>
<evidence type="ECO:0000256" key="8">
    <source>
        <dbReference type="ARBA" id="ARBA00023033"/>
    </source>
</evidence>
<evidence type="ECO:0000256" key="5">
    <source>
        <dbReference type="ARBA" id="ARBA00022723"/>
    </source>
</evidence>
<dbReference type="InterPro" id="IPR017972">
    <property type="entry name" value="Cyt_P450_CS"/>
</dbReference>